<keyword evidence="1" id="KW-1133">Transmembrane helix</keyword>
<dbReference type="Proteomes" id="UP000467379">
    <property type="component" value="Plasmid pJCM12687"/>
</dbReference>
<reference evidence="2 5" key="2">
    <citation type="journal article" date="2019" name="Emerg. Microbes Infect.">
        <title>Comprehensive subspecies identification of 175 nontuberculous mycobacteria species based on 7547 genomic profiles.</title>
        <authorList>
            <person name="Matsumoto Y."/>
            <person name="Kinjo T."/>
            <person name="Motooka D."/>
            <person name="Nabeya D."/>
            <person name="Jung N."/>
            <person name="Uechi K."/>
            <person name="Horii T."/>
            <person name="Iida T."/>
            <person name="Fujita J."/>
            <person name="Nakamura S."/>
        </authorList>
    </citation>
    <scope>NUCLEOTIDE SEQUENCE [LARGE SCALE GENOMIC DNA]</scope>
    <source>
        <strain evidence="2 5">JCM 12687</strain>
        <plasmid evidence="2">pJCM12687</plasmid>
    </source>
</reference>
<accession>A0A7I7WDZ6</accession>
<evidence type="ECO:0000313" key="3">
    <source>
        <dbReference type="EMBL" id="ORA40314.1"/>
    </source>
</evidence>
<name>A0A7I7WDZ6_9MYCO</name>
<sequence length="204" mass="22715">MLGHIEWPDNIDVWFVDLSQRKFSLFVVFSYFFYVGIPALVTIRVLERHPNARRGWASYLLLAVPFYTIFEIPPVTLDWLRYYGDPPLQSPITLPATWSFGNSAAVVASGAMVYGLMHGTTVLKGRRSALLVVLMPMLVGGIHLAVFVPYFTAINSTDNRAVQNAGAVLTIALSLFAIWLVYEIVSGIRPRESHEPTLVSTVEG</sequence>
<feature type="transmembrane region" description="Helical" evidence="1">
    <location>
        <begin position="23"/>
        <end position="46"/>
    </location>
</feature>
<evidence type="ECO:0000313" key="2">
    <source>
        <dbReference type="EMBL" id="BBZ15634.1"/>
    </source>
</evidence>
<evidence type="ECO:0000313" key="4">
    <source>
        <dbReference type="Proteomes" id="UP000192441"/>
    </source>
</evidence>
<feature type="transmembrane region" description="Helical" evidence="1">
    <location>
        <begin position="129"/>
        <end position="153"/>
    </location>
</feature>
<reference evidence="3 4" key="1">
    <citation type="submission" date="2016-12" db="EMBL/GenBank/DDBJ databases">
        <title>The new phylogeny of genus Mycobacterium.</title>
        <authorList>
            <person name="Tortoli E."/>
            <person name="Trovato A."/>
            <person name="Cirillo D.M."/>
        </authorList>
    </citation>
    <scope>NUCLEOTIDE SEQUENCE [LARGE SCALE GENOMIC DNA]</scope>
    <source>
        <strain evidence="3 4">DSM 44624</strain>
    </source>
</reference>
<keyword evidence="2" id="KW-0614">Plasmid</keyword>
<evidence type="ECO:0000256" key="1">
    <source>
        <dbReference type="SAM" id="Phobius"/>
    </source>
</evidence>
<keyword evidence="1" id="KW-0472">Membrane</keyword>
<feature type="transmembrane region" description="Helical" evidence="1">
    <location>
        <begin position="58"/>
        <end position="76"/>
    </location>
</feature>
<dbReference type="AlphaFoldDB" id="A0A7I7WDZ6"/>
<gene>
    <name evidence="3" type="ORF">BST20_07130</name>
    <name evidence="2" type="ORF">MBRA_58290</name>
</gene>
<feature type="transmembrane region" description="Helical" evidence="1">
    <location>
        <begin position="96"/>
        <end position="117"/>
    </location>
</feature>
<dbReference type="Proteomes" id="UP000192441">
    <property type="component" value="Unassembled WGS sequence"/>
</dbReference>
<feature type="transmembrane region" description="Helical" evidence="1">
    <location>
        <begin position="165"/>
        <end position="185"/>
    </location>
</feature>
<keyword evidence="5" id="KW-1185">Reference proteome</keyword>
<keyword evidence="1" id="KW-0812">Transmembrane</keyword>
<reference evidence="2" key="3">
    <citation type="submission" date="2020-02" db="EMBL/GenBank/DDBJ databases">
        <authorList>
            <person name="Matsumoto Y."/>
            <person name="Kinjo T."/>
            <person name="Motooka D."/>
            <person name="Nabeya D."/>
            <person name="Jung N."/>
            <person name="Uechi K."/>
            <person name="Horii T."/>
            <person name="Iida T."/>
            <person name="Fujita J."/>
            <person name="Nakamura S."/>
        </authorList>
    </citation>
    <scope>NUCLEOTIDE SEQUENCE</scope>
    <source>
        <strain evidence="2">JCM 12687</strain>
        <plasmid evidence="2">pJCM12687</plasmid>
    </source>
</reference>
<dbReference type="EMBL" id="AP022607">
    <property type="protein sequence ID" value="BBZ15634.1"/>
    <property type="molecule type" value="Genomic_DNA"/>
</dbReference>
<protein>
    <submittedName>
        <fullName evidence="3">Uncharacterized protein</fullName>
    </submittedName>
</protein>
<proteinExistence type="predicted"/>
<evidence type="ECO:0000313" key="5">
    <source>
        <dbReference type="Proteomes" id="UP000467379"/>
    </source>
</evidence>
<organism evidence="3 4">
    <name type="scientific">Mycobacterium branderi</name>
    <dbReference type="NCBI Taxonomy" id="43348"/>
    <lineage>
        <taxon>Bacteria</taxon>
        <taxon>Bacillati</taxon>
        <taxon>Actinomycetota</taxon>
        <taxon>Actinomycetes</taxon>
        <taxon>Mycobacteriales</taxon>
        <taxon>Mycobacteriaceae</taxon>
        <taxon>Mycobacterium</taxon>
    </lineage>
</organism>
<dbReference type="EMBL" id="MVHM01000002">
    <property type="protein sequence ID" value="ORA40314.1"/>
    <property type="molecule type" value="Genomic_DNA"/>
</dbReference>
<geneLocation type="plasmid" evidence="2 5">
    <name>pJCM12687</name>
</geneLocation>